<proteinExistence type="predicted"/>
<dbReference type="RefSeq" id="WP_147169279.1">
    <property type="nucleotide sequence ID" value="NZ_VOOR01000063.1"/>
</dbReference>
<dbReference type="OrthoDB" id="978531at2"/>
<evidence type="ECO:0000256" key="1">
    <source>
        <dbReference type="SAM" id="SignalP"/>
    </source>
</evidence>
<protein>
    <submittedName>
        <fullName evidence="2">Uncharacterized protein</fullName>
    </submittedName>
</protein>
<evidence type="ECO:0000313" key="2">
    <source>
        <dbReference type="EMBL" id="TXB61371.1"/>
    </source>
</evidence>
<dbReference type="PROSITE" id="PS51257">
    <property type="entry name" value="PROKAR_LIPOPROTEIN"/>
    <property type="match status" value="1"/>
</dbReference>
<keyword evidence="1" id="KW-0732">Signal</keyword>
<evidence type="ECO:0000313" key="3">
    <source>
        <dbReference type="Proteomes" id="UP000321580"/>
    </source>
</evidence>
<name>A0A5C6RGG2_9BACT</name>
<accession>A0A5C6RGG2</accession>
<organism evidence="2 3">
    <name type="scientific">Phaeodactylibacter luteus</name>
    <dbReference type="NCBI Taxonomy" id="1564516"/>
    <lineage>
        <taxon>Bacteria</taxon>
        <taxon>Pseudomonadati</taxon>
        <taxon>Bacteroidota</taxon>
        <taxon>Saprospiria</taxon>
        <taxon>Saprospirales</taxon>
        <taxon>Haliscomenobacteraceae</taxon>
        <taxon>Phaeodactylibacter</taxon>
    </lineage>
</organism>
<dbReference type="EMBL" id="VOOR01000063">
    <property type="protein sequence ID" value="TXB61371.1"/>
    <property type="molecule type" value="Genomic_DNA"/>
</dbReference>
<feature type="signal peptide" evidence="1">
    <location>
        <begin position="1"/>
        <end position="18"/>
    </location>
</feature>
<dbReference type="AlphaFoldDB" id="A0A5C6RGG2"/>
<comment type="caution">
    <text evidence="2">The sequence shown here is derived from an EMBL/GenBank/DDBJ whole genome shotgun (WGS) entry which is preliminary data.</text>
</comment>
<keyword evidence="3" id="KW-1185">Reference proteome</keyword>
<feature type="chain" id="PRO_5023100934" evidence="1">
    <location>
        <begin position="19"/>
        <end position="240"/>
    </location>
</feature>
<reference evidence="2 3" key="1">
    <citation type="submission" date="2019-08" db="EMBL/GenBank/DDBJ databases">
        <title>Genome of Phaeodactylibacter luteus.</title>
        <authorList>
            <person name="Bowman J.P."/>
        </authorList>
    </citation>
    <scope>NUCLEOTIDE SEQUENCE [LARGE SCALE GENOMIC DNA]</scope>
    <source>
        <strain evidence="2 3">KCTC 42180</strain>
    </source>
</reference>
<sequence length="240" mass="25799">MKNSAVLLLLALSLGLTSCIETLEEVFFNRNGSGVYTMTLDMSELLANPMMKGMIEEAAKEEGAAASAMLSDIDTLISLGADAPAGSPLQKGELSMKINQDKGDFLMKISFPFEETEEISTFFTALSEQGQSLGGISAGLGGAGILNPGGLFSWKRNKLYREAKADEGQAEMLEGEDGQFMKMFLGSASHKTVYHFPGKVKHTDIPDAVVDGKTLTIERSLLDLMAGEAGLEGTVKFRRR</sequence>
<gene>
    <name evidence="2" type="ORF">FRY97_19520</name>
</gene>
<dbReference type="Proteomes" id="UP000321580">
    <property type="component" value="Unassembled WGS sequence"/>
</dbReference>